<reference evidence="3" key="1">
    <citation type="submission" date="2022-11" db="UniProtKB">
        <authorList>
            <consortium name="WormBaseParasite"/>
        </authorList>
    </citation>
    <scope>IDENTIFICATION</scope>
</reference>
<keyword evidence="2" id="KW-1185">Reference proteome</keyword>
<dbReference type="InterPro" id="IPR001394">
    <property type="entry name" value="Peptidase_C19_UCH"/>
</dbReference>
<accession>A0A914MIF0</accession>
<organism evidence="2 3">
    <name type="scientific">Meloidogyne incognita</name>
    <name type="common">Southern root-knot nematode worm</name>
    <name type="synonym">Oxyuris incognita</name>
    <dbReference type="NCBI Taxonomy" id="6306"/>
    <lineage>
        <taxon>Eukaryota</taxon>
        <taxon>Metazoa</taxon>
        <taxon>Ecdysozoa</taxon>
        <taxon>Nematoda</taxon>
        <taxon>Chromadorea</taxon>
        <taxon>Rhabditida</taxon>
        <taxon>Tylenchina</taxon>
        <taxon>Tylenchomorpha</taxon>
        <taxon>Tylenchoidea</taxon>
        <taxon>Meloidogynidae</taxon>
        <taxon>Meloidogyninae</taxon>
        <taxon>Meloidogyne</taxon>
        <taxon>Meloidogyne incognita group</taxon>
    </lineage>
</organism>
<dbReference type="InterPro" id="IPR038765">
    <property type="entry name" value="Papain-like_cys_pep_sf"/>
</dbReference>
<sequence>MSSKNAEFSWKQCIDDERCKVFPCIKGLKNYGNTDYFNALMQCLAGCDRFAEFLLCNDFAEYEEVK</sequence>
<feature type="domain" description="Peptidase C19 ubiquitin carboxyl-terminal hydrolase" evidence="1">
    <location>
        <begin position="27"/>
        <end position="55"/>
    </location>
</feature>
<evidence type="ECO:0000313" key="3">
    <source>
        <dbReference type="WBParaSite" id="Minc3s01958g27428"/>
    </source>
</evidence>
<dbReference type="GO" id="GO:0004843">
    <property type="term" value="F:cysteine-type deubiquitinase activity"/>
    <property type="evidence" value="ECO:0007669"/>
    <property type="project" value="InterPro"/>
</dbReference>
<protein>
    <submittedName>
        <fullName evidence="3">Peptidase C19 ubiquitin carboxyl-terminal hydrolase domain-containing protein</fullName>
    </submittedName>
</protein>
<dbReference type="Proteomes" id="UP000887563">
    <property type="component" value="Unplaced"/>
</dbReference>
<dbReference type="Pfam" id="PF00443">
    <property type="entry name" value="UCH"/>
    <property type="match status" value="1"/>
</dbReference>
<dbReference type="GO" id="GO:0016579">
    <property type="term" value="P:protein deubiquitination"/>
    <property type="evidence" value="ECO:0007669"/>
    <property type="project" value="InterPro"/>
</dbReference>
<evidence type="ECO:0000259" key="1">
    <source>
        <dbReference type="Pfam" id="PF00443"/>
    </source>
</evidence>
<evidence type="ECO:0000313" key="2">
    <source>
        <dbReference type="Proteomes" id="UP000887563"/>
    </source>
</evidence>
<proteinExistence type="predicted"/>
<dbReference type="WBParaSite" id="Minc3s01958g27428">
    <property type="protein sequence ID" value="Minc3s01958g27428"/>
    <property type="gene ID" value="Minc3s01958g27428"/>
</dbReference>
<name>A0A914MIF0_MELIC</name>
<dbReference type="SUPFAM" id="SSF54001">
    <property type="entry name" value="Cysteine proteinases"/>
    <property type="match status" value="1"/>
</dbReference>
<dbReference type="AlphaFoldDB" id="A0A914MIF0"/>
<dbReference type="Gene3D" id="3.90.70.10">
    <property type="entry name" value="Cysteine proteinases"/>
    <property type="match status" value="1"/>
</dbReference>